<accession>A0A816SNZ8</accession>
<dbReference type="EMBL" id="HG994360">
    <property type="protein sequence ID" value="CAF2086151.1"/>
    <property type="molecule type" value="Genomic_DNA"/>
</dbReference>
<proteinExistence type="predicted"/>
<organism evidence="1">
    <name type="scientific">Brassica napus</name>
    <name type="common">Rape</name>
    <dbReference type="NCBI Taxonomy" id="3708"/>
    <lineage>
        <taxon>Eukaryota</taxon>
        <taxon>Viridiplantae</taxon>
        <taxon>Streptophyta</taxon>
        <taxon>Embryophyta</taxon>
        <taxon>Tracheophyta</taxon>
        <taxon>Spermatophyta</taxon>
        <taxon>Magnoliopsida</taxon>
        <taxon>eudicotyledons</taxon>
        <taxon>Gunneridae</taxon>
        <taxon>Pentapetalae</taxon>
        <taxon>rosids</taxon>
        <taxon>malvids</taxon>
        <taxon>Brassicales</taxon>
        <taxon>Brassicaceae</taxon>
        <taxon>Brassiceae</taxon>
        <taxon>Brassica</taxon>
    </lineage>
</organism>
<dbReference type="Proteomes" id="UP001295469">
    <property type="component" value="Chromosome A06"/>
</dbReference>
<evidence type="ECO:0000313" key="1">
    <source>
        <dbReference type="EMBL" id="CAF2086151.1"/>
    </source>
</evidence>
<reference evidence="1" key="1">
    <citation type="submission" date="2021-01" db="EMBL/GenBank/DDBJ databases">
        <authorList>
            <consortium name="Genoscope - CEA"/>
            <person name="William W."/>
        </authorList>
    </citation>
    <scope>NUCLEOTIDE SEQUENCE</scope>
</reference>
<name>A0A816SNZ8_BRANA</name>
<sequence length="90" mass="9924">MEISSPLALEALNNPHRFPGLSHLIECTLQGLSCFQSCLVEFVNVSANRVTDQIAVSVTNDGVLILLVEVQVGSMTLFLLRQLILHLYTQ</sequence>
<gene>
    <name evidence="1" type="ORF">DARMORV10_A06P23430.1</name>
</gene>
<protein>
    <submittedName>
        <fullName evidence="1">(rape) hypothetical protein</fullName>
    </submittedName>
</protein>
<dbReference type="AlphaFoldDB" id="A0A816SNZ8"/>
<feature type="non-terminal residue" evidence="1">
    <location>
        <position position="90"/>
    </location>
</feature>